<comment type="catalytic activity">
    <reaction evidence="11">
        <text>L-threonine + hydrogencarbonate + ATP = L-threonylcarbamoyladenylate + diphosphate + H2O</text>
        <dbReference type="Rhea" id="RHEA:36407"/>
        <dbReference type="ChEBI" id="CHEBI:15377"/>
        <dbReference type="ChEBI" id="CHEBI:17544"/>
        <dbReference type="ChEBI" id="CHEBI:30616"/>
        <dbReference type="ChEBI" id="CHEBI:33019"/>
        <dbReference type="ChEBI" id="CHEBI:57926"/>
        <dbReference type="ChEBI" id="CHEBI:73682"/>
        <dbReference type="EC" id="2.7.7.87"/>
    </reaction>
</comment>
<dbReference type="GO" id="GO:0008033">
    <property type="term" value="P:tRNA processing"/>
    <property type="evidence" value="ECO:0007669"/>
    <property type="project" value="UniProtKB-KW"/>
</dbReference>
<dbReference type="Pfam" id="PF01300">
    <property type="entry name" value="Sua5_yciO_yrdC"/>
    <property type="match status" value="1"/>
</dbReference>
<keyword evidence="4" id="KW-0963">Cytoplasm</keyword>
<dbReference type="Gene3D" id="3.90.870.10">
    <property type="entry name" value="DHBP synthase"/>
    <property type="match status" value="1"/>
</dbReference>
<proteinExistence type="inferred from homology"/>
<evidence type="ECO:0000256" key="5">
    <source>
        <dbReference type="ARBA" id="ARBA00022679"/>
    </source>
</evidence>
<dbReference type="InterPro" id="IPR017945">
    <property type="entry name" value="DHBP_synth_RibB-like_a/b_dom"/>
</dbReference>
<dbReference type="InterPro" id="IPR006070">
    <property type="entry name" value="Sua5-like_dom"/>
</dbReference>
<accession>A0A955ED70</accession>
<organism evidence="13 14">
    <name type="scientific">candidate division WWE3 bacterium</name>
    <dbReference type="NCBI Taxonomy" id="2053526"/>
    <lineage>
        <taxon>Bacteria</taxon>
        <taxon>Katanobacteria</taxon>
    </lineage>
</organism>
<evidence type="ECO:0000256" key="1">
    <source>
        <dbReference type="ARBA" id="ARBA00004496"/>
    </source>
</evidence>
<reference evidence="13" key="2">
    <citation type="journal article" date="2021" name="Microbiome">
        <title>Successional dynamics and alternative stable states in a saline activated sludge microbial community over 9 years.</title>
        <authorList>
            <person name="Wang Y."/>
            <person name="Ye J."/>
            <person name="Ju F."/>
            <person name="Liu L."/>
            <person name="Boyd J.A."/>
            <person name="Deng Y."/>
            <person name="Parks D.H."/>
            <person name="Jiang X."/>
            <person name="Yin X."/>
            <person name="Woodcroft B.J."/>
            <person name="Tyson G.W."/>
            <person name="Hugenholtz P."/>
            <person name="Polz M.F."/>
            <person name="Zhang T."/>
        </authorList>
    </citation>
    <scope>NUCLEOTIDE SEQUENCE</scope>
    <source>
        <strain evidence="13">HKST-UBA79</strain>
    </source>
</reference>
<evidence type="ECO:0000256" key="11">
    <source>
        <dbReference type="ARBA" id="ARBA00048366"/>
    </source>
</evidence>
<evidence type="ECO:0000256" key="6">
    <source>
        <dbReference type="ARBA" id="ARBA00022694"/>
    </source>
</evidence>
<dbReference type="GO" id="GO:0000049">
    <property type="term" value="F:tRNA binding"/>
    <property type="evidence" value="ECO:0007669"/>
    <property type="project" value="TreeGrafter"/>
</dbReference>
<sequence length="197" mass="22252">MQSLDFTTQNIKTISNVLNEGKITMLPADTVFGLSALATNKQAVEKIYAIKKRPTHKPLIVLVSSVEEINQFNIEIKPQEKDIINKYWPAPLTVVLECVDSKYSHLHRGHNTIAFRSPKFELLQQVLIKTGPLVSTTVNISGEDPINNIHLAQQTFGNQIDLYVNYEYKTINKPSTVVKLTNQGFELLRQGEVILNH</sequence>
<keyword evidence="7" id="KW-0548">Nucleotidyltransferase</keyword>
<evidence type="ECO:0000256" key="8">
    <source>
        <dbReference type="ARBA" id="ARBA00022741"/>
    </source>
</evidence>
<dbReference type="SUPFAM" id="SSF55821">
    <property type="entry name" value="YrdC/RibB"/>
    <property type="match status" value="1"/>
</dbReference>
<evidence type="ECO:0000256" key="4">
    <source>
        <dbReference type="ARBA" id="ARBA00022490"/>
    </source>
</evidence>
<reference evidence="13" key="1">
    <citation type="submission" date="2020-04" db="EMBL/GenBank/DDBJ databases">
        <authorList>
            <person name="Zhang T."/>
        </authorList>
    </citation>
    <scope>NUCLEOTIDE SEQUENCE</scope>
    <source>
        <strain evidence="13">HKST-UBA79</strain>
    </source>
</reference>
<dbReference type="NCBIfam" id="TIGR00057">
    <property type="entry name" value="L-threonylcarbamoyladenylate synthase"/>
    <property type="match status" value="1"/>
</dbReference>
<evidence type="ECO:0000256" key="9">
    <source>
        <dbReference type="ARBA" id="ARBA00022840"/>
    </source>
</evidence>
<dbReference type="EC" id="2.7.7.87" evidence="3"/>
<gene>
    <name evidence="13" type="ORF">KC980_02715</name>
</gene>
<dbReference type="GO" id="GO:0005524">
    <property type="term" value="F:ATP binding"/>
    <property type="evidence" value="ECO:0007669"/>
    <property type="project" value="UniProtKB-KW"/>
</dbReference>
<comment type="similarity">
    <text evidence="2">Belongs to the SUA5 family.</text>
</comment>
<dbReference type="GO" id="GO:0005737">
    <property type="term" value="C:cytoplasm"/>
    <property type="evidence" value="ECO:0007669"/>
    <property type="project" value="UniProtKB-SubCell"/>
</dbReference>
<dbReference type="Proteomes" id="UP000740557">
    <property type="component" value="Unassembled WGS sequence"/>
</dbReference>
<keyword evidence="6" id="KW-0819">tRNA processing</keyword>
<dbReference type="GO" id="GO:0006450">
    <property type="term" value="P:regulation of translational fidelity"/>
    <property type="evidence" value="ECO:0007669"/>
    <property type="project" value="TreeGrafter"/>
</dbReference>
<evidence type="ECO:0000256" key="2">
    <source>
        <dbReference type="ARBA" id="ARBA00007663"/>
    </source>
</evidence>
<protein>
    <recommendedName>
        <fullName evidence="10">L-threonylcarbamoyladenylate synthase</fullName>
        <ecNumber evidence="3">2.7.7.87</ecNumber>
    </recommendedName>
    <alternativeName>
        <fullName evidence="10">L-threonylcarbamoyladenylate synthase</fullName>
    </alternativeName>
</protein>
<dbReference type="AlphaFoldDB" id="A0A955ED70"/>
<dbReference type="PROSITE" id="PS51163">
    <property type="entry name" value="YRDC"/>
    <property type="match status" value="1"/>
</dbReference>
<dbReference type="GO" id="GO:0003725">
    <property type="term" value="F:double-stranded RNA binding"/>
    <property type="evidence" value="ECO:0007669"/>
    <property type="project" value="InterPro"/>
</dbReference>
<keyword evidence="9" id="KW-0067">ATP-binding</keyword>
<dbReference type="PANTHER" id="PTHR17490:SF16">
    <property type="entry name" value="THREONYLCARBAMOYL-AMP SYNTHASE"/>
    <property type="match status" value="1"/>
</dbReference>
<dbReference type="EMBL" id="JAGQNX010000077">
    <property type="protein sequence ID" value="MCA9308398.1"/>
    <property type="molecule type" value="Genomic_DNA"/>
</dbReference>
<dbReference type="GO" id="GO:0061710">
    <property type="term" value="F:L-threonylcarbamoyladenylate synthase"/>
    <property type="evidence" value="ECO:0007669"/>
    <property type="project" value="UniProtKB-EC"/>
</dbReference>
<evidence type="ECO:0000259" key="12">
    <source>
        <dbReference type="PROSITE" id="PS51163"/>
    </source>
</evidence>
<comment type="caution">
    <text evidence="13">The sequence shown here is derived from an EMBL/GenBank/DDBJ whole genome shotgun (WGS) entry which is preliminary data.</text>
</comment>
<evidence type="ECO:0000256" key="7">
    <source>
        <dbReference type="ARBA" id="ARBA00022695"/>
    </source>
</evidence>
<feature type="domain" description="YrdC-like" evidence="12">
    <location>
        <begin position="8"/>
        <end position="193"/>
    </location>
</feature>
<comment type="subcellular location">
    <subcellularLocation>
        <location evidence="1">Cytoplasm</location>
    </subcellularLocation>
</comment>
<keyword evidence="8" id="KW-0547">Nucleotide-binding</keyword>
<keyword evidence="5" id="KW-0808">Transferase</keyword>
<dbReference type="PANTHER" id="PTHR17490">
    <property type="entry name" value="SUA5"/>
    <property type="match status" value="1"/>
</dbReference>
<dbReference type="InterPro" id="IPR050156">
    <property type="entry name" value="TC-AMP_synthase_SUA5"/>
</dbReference>
<evidence type="ECO:0000256" key="10">
    <source>
        <dbReference type="ARBA" id="ARBA00029774"/>
    </source>
</evidence>
<evidence type="ECO:0000256" key="3">
    <source>
        <dbReference type="ARBA" id="ARBA00012584"/>
    </source>
</evidence>
<name>A0A955ED70_UNCKA</name>
<evidence type="ECO:0000313" key="14">
    <source>
        <dbReference type="Proteomes" id="UP000740557"/>
    </source>
</evidence>
<evidence type="ECO:0000313" key="13">
    <source>
        <dbReference type="EMBL" id="MCA9308398.1"/>
    </source>
</evidence>